<reference evidence="1 2" key="1">
    <citation type="submission" date="2019-03" db="EMBL/GenBank/DDBJ databases">
        <title>Deep-cultivation of Planctomycetes and their phenomic and genomic characterization uncovers novel biology.</title>
        <authorList>
            <person name="Wiegand S."/>
            <person name="Jogler M."/>
            <person name="Boedeker C."/>
            <person name="Pinto D."/>
            <person name="Vollmers J."/>
            <person name="Rivas-Marin E."/>
            <person name="Kohn T."/>
            <person name="Peeters S.H."/>
            <person name="Heuer A."/>
            <person name="Rast P."/>
            <person name="Oberbeckmann S."/>
            <person name="Bunk B."/>
            <person name="Jeske O."/>
            <person name="Meyerdierks A."/>
            <person name="Storesund J.E."/>
            <person name="Kallscheuer N."/>
            <person name="Luecker S."/>
            <person name="Lage O.M."/>
            <person name="Pohl T."/>
            <person name="Merkel B.J."/>
            <person name="Hornburger P."/>
            <person name="Mueller R.-W."/>
            <person name="Bruemmer F."/>
            <person name="Labrenz M."/>
            <person name="Spormann A.M."/>
            <person name="Op den Camp H."/>
            <person name="Overmann J."/>
            <person name="Amann R."/>
            <person name="Jetten M.S.M."/>
            <person name="Mascher T."/>
            <person name="Medema M.H."/>
            <person name="Devos D.P."/>
            <person name="Kaster A.-K."/>
            <person name="Ovreas L."/>
            <person name="Rohde M."/>
            <person name="Galperin M.Y."/>
            <person name="Jogler C."/>
        </authorList>
    </citation>
    <scope>NUCLEOTIDE SEQUENCE [LARGE SCALE GENOMIC DNA]</scope>
    <source>
        <strain evidence="1 2">V144</strain>
    </source>
</reference>
<protein>
    <submittedName>
        <fullName evidence="1">Uncharacterized protein</fullName>
    </submittedName>
</protein>
<proteinExistence type="predicted"/>
<dbReference type="AlphaFoldDB" id="A0A517VP69"/>
<organism evidence="1 2">
    <name type="scientific">Gimesia aquarii</name>
    <dbReference type="NCBI Taxonomy" id="2527964"/>
    <lineage>
        <taxon>Bacteria</taxon>
        <taxon>Pseudomonadati</taxon>
        <taxon>Planctomycetota</taxon>
        <taxon>Planctomycetia</taxon>
        <taxon>Planctomycetales</taxon>
        <taxon>Planctomycetaceae</taxon>
        <taxon>Gimesia</taxon>
    </lineage>
</organism>
<sequence>MSIVLKNDYQIVNEKIIKCFYESNKNESVL</sequence>
<name>A0A517VP69_9PLAN</name>
<accession>A0A517VP69</accession>
<dbReference type="Proteomes" id="UP000318704">
    <property type="component" value="Chromosome"/>
</dbReference>
<dbReference type="EMBL" id="CP037920">
    <property type="protein sequence ID" value="QDT94816.1"/>
    <property type="molecule type" value="Genomic_DNA"/>
</dbReference>
<gene>
    <name evidence="1" type="ORF">V144x_02480</name>
</gene>
<evidence type="ECO:0000313" key="2">
    <source>
        <dbReference type="Proteomes" id="UP000318704"/>
    </source>
</evidence>
<evidence type="ECO:0000313" key="1">
    <source>
        <dbReference type="EMBL" id="QDT94816.1"/>
    </source>
</evidence>
<dbReference type="KEGG" id="gaw:V144x_02480"/>